<dbReference type="InterPro" id="IPR003439">
    <property type="entry name" value="ABC_transporter-like_ATP-bd"/>
</dbReference>
<dbReference type="Proteomes" id="UP000734511">
    <property type="component" value="Unassembled WGS sequence"/>
</dbReference>
<dbReference type="RefSeq" id="WP_167982420.1">
    <property type="nucleotide sequence ID" value="NZ_JAATEJ010000005.1"/>
</dbReference>
<dbReference type="PROSITE" id="PS50893">
    <property type="entry name" value="ABC_TRANSPORTER_2"/>
    <property type="match status" value="2"/>
</dbReference>
<feature type="compositionally biased region" description="Basic and acidic residues" evidence="3">
    <location>
        <begin position="223"/>
        <end position="233"/>
    </location>
</feature>
<gene>
    <name evidence="5" type="ORF">HCN08_09090</name>
</gene>
<dbReference type="Gene3D" id="3.40.50.300">
    <property type="entry name" value="P-loop containing nucleotide triphosphate hydrolases"/>
    <property type="match status" value="2"/>
</dbReference>
<dbReference type="InterPro" id="IPR017871">
    <property type="entry name" value="ABC_transporter-like_CS"/>
</dbReference>
<feature type="region of interest" description="Disordered" evidence="3">
    <location>
        <begin position="223"/>
        <end position="252"/>
    </location>
</feature>
<dbReference type="Pfam" id="PF00005">
    <property type="entry name" value="ABC_tran"/>
    <property type="match status" value="2"/>
</dbReference>
<dbReference type="PANTHER" id="PTHR24220">
    <property type="entry name" value="IMPORT ATP-BINDING PROTEIN"/>
    <property type="match status" value="1"/>
</dbReference>
<evidence type="ECO:0000313" key="6">
    <source>
        <dbReference type="Proteomes" id="UP000734511"/>
    </source>
</evidence>
<organism evidence="5 6">
    <name type="scientific">Actinacidiphila epipremni</name>
    <dbReference type="NCBI Taxonomy" id="2053013"/>
    <lineage>
        <taxon>Bacteria</taxon>
        <taxon>Bacillati</taxon>
        <taxon>Actinomycetota</taxon>
        <taxon>Actinomycetes</taxon>
        <taxon>Kitasatosporales</taxon>
        <taxon>Streptomycetaceae</taxon>
        <taxon>Actinacidiphila</taxon>
    </lineage>
</organism>
<evidence type="ECO:0000256" key="1">
    <source>
        <dbReference type="ARBA" id="ARBA00022741"/>
    </source>
</evidence>
<evidence type="ECO:0000256" key="3">
    <source>
        <dbReference type="SAM" id="MobiDB-lite"/>
    </source>
</evidence>
<keyword evidence="1" id="KW-0547">Nucleotide-binding</keyword>
<feature type="domain" description="ABC transporter" evidence="4">
    <location>
        <begin position="9"/>
        <end position="247"/>
    </location>
</feature>
<feature type="domain" description="ABC transporter" evidence="4">
    <location>
        <begin position="257"/>
        <end position="478"/>
    </location>
</feature>
<dbReference type="EMBL" id="JAATEJ010000005">
    <property type="protein sequence ID" value="NJP43552.1"/>
    <property type="molecule type" value="Genomic_DNA"/>
</dbReference>
<accession>A0ABX0ZL63</accession>
<keyword evidence="2 5" id="KW-0067">ATP-binding</keyword>
<dbReference type="InterPro" id="IPR015854">
    <property type="entry name" value="ABC_transpr_LolD-like"/>
</dbReference>
<reference evidence="5 6" key="1">
    <citation type="submission" date="2020-03" db="EMBL/GenBank/DDBJ databases">
        <title>WGS of actinomycetes isolated from Thailand.</title>
        <authorList>
            <person name="Thawai C."/>
        </authorList>
    </citation>
    <scope>NUCLEOTIDE SEQUENCE [LARGE SCALE GENOMIC DNA]</scope>
    <source>
        <strain evidence="5 6">PRB2-1</strain>
    </source>
</reference>
<dbReference type="SMART" id="SM00382">
    <property type="entry name" value="AAA"/>
    <property type="match status" value="2"/>
</dbReference>
<dbReference type="CDD" id="cd03257">
    <property type="entry name" value="ABC_NikE_OppD_transporters"/>
    <property type="match status" value="2"/>
</dbReference>
<dbReference type="InterPro" id="IPR003593">
    <property type="entry name" value="AAA+_ATPase"/>
</dbReference>
<protein>
    <submittedName>
        <fullName evidence="5">ABC transporter ATP-binding protein</fullName>
    </submittedName>
</protein>
<dbReference type="PANTHER" id="PTHR24220:SF685">
    <property type="entry name" value="ABC TRANSPORTER RELATED"/>
    <property type="match status" value="1"/>
</dbReference>
<proteinExistence type="predicted"/>
<name>A0ABX0ZL63_9ACTN</name>
<dbReference type="InterPro" id="IPR027417">
    <property type="entry name" value="P-loop_NTPase"/>
</dbReference>
<dbReference type="SUPFAM" id="SSF52540">
    <property type="entry name" value="P-loop containing nucleoside triphosphate hydrolases"/>
    <property type="match status" value="2"/>
</dbReference>
<evidence type="ECO:0000313" key="5">
    <source>
        <dbReference type="EMBL" id="NJP43552.1"/>
    </source>
</evidence>
<sequence>MTGTAGAAVEVTGLRTVDGAGRAVLDGVTLRVAAGERVALLGPSGSGKTTLALTLLGAVRPGLHVTGGRVTVGGHDMLAAGGTALRHLRRTVVGYLPQNPAQTLTPTLRVAAQLDELARDGRDPAARLHEVGLPADPGFLRRFPHQLSGGQQQRVALVRALSAQPRLLVLDEPTSGLDAAAADATLRAVDAAVTARGLTLLVITHDPDVARRLAGRTLVLDRGRLREPHRGEHGAAPPPRTGGPDGAGRAAGARAGLEAVGLSAAHGTRGVAEGLSLRLEPGECVALLGPSGTGKTTVARCLAGLHRPVAGRLLLDGRHLPFPLRERPAPLRHLVQLVPQDAAGALNPHRTVEATLTRPLRRLAGLGREDARQEAARLLDLLQLPAAVARRTTGRLSGGQQQRVALARALCARPAVLLCDEATSQLDRATARAVHTRLARLGEQQGLSVLMITHDPALVAGYADRTVALDGMPAPDRRH</sequence>
<evidence type="ECO:0000256" key="2">
    <source>
        <dbReference type="ARBA" id="ARBA00022840"/>
    </source>
</evidence>
<keyword evidence="6" id="KW-1185">Reference proteome</keyword>
<dbReference type="GO" id="GO:0005524">
    <property type="term" value="F:ATP binding"/>
    <property type="evidence" value="ECO:0007669"/>
    <property type="project" value="UniProtKB-KW"/>
</dbReference>
<dbReference type="PROSITE" id="PS00211">
    <property type="entry name" value="ABC_TRANSPORTER_1"/>
    <property type="match status" value="2"/>
</dbReference>
<comment type="caution">
    <text evidence="5">The sequence shown here is derived from an EMBL/GenBank/DDBJ whole genome shotgun (WGS) entry which is preliminary data.</text>
</comment>
<evidence type="ECO:0000259" key="4">
    <source>
        <dbReference type="PROSITE" id="PS50893"/>
    </source>
</evidence>